<evidence type="ECO:0000256" key="9">
    <source>
        <dbReference type="SAM" id="Phobius"/>
    </source>
</evidence>
<dbReference type="EMBL" id="JBHSAY010000029">
    <property type="protein sequence ID" value="MFC4136141.1"/>
    <property type="molecule type" value="Genomic_DNA"/>
</dbReference>
<accession>A0ABV8LYG9</accession>
<comment type="subcellular location">
    <subcellularLocation>
        <location evidence="1">Cell membrane</location>
        <topology evidence="1">Multi-pass membrane protein</topology>
    </subcellularLocation>
</comment>
<keyword evidence="12" id="KW-1185">Reference proteome</keyword>
<keyword evidence="5 9" id="KW-0812">Transmembrane</keyword>
<dbReference type="PANTHER" id="PTHR32507:SF0">
    <property type="entry name" value="NA(+)_H(+) ANTIPORTER 2-RELATED"/>
    <property type="match status" value="1"/>
</dbReference>
<proteinExistence type="predicted"/>
<reference evidence="12" key="1">
    <citation type="journal article" date="2019" name="Int. J. Syst. Evol. Microbiol.">
        <title>The Global Catalogue of Microorganisms (GCM) 10K type strain sequencing project: providing services to taxonomists for standard genome sequencing and annotation.</title>
        <authorList>
            <consortium name="The Broad Institute Genomics Platform"/>
            <consortium name="The Broad Institute Genome Sequencing Center for Infectious Disease"/>
            <person name="Wu L."/>
            <person name="Ma J."/>
        </authorList>
    </citation>
    <scope>NUCLEOTIDE SEQUENCE [LARGE SCALE GENOMIC DNA]</scope>
    <source>
        <strain evidence="12">CGMCC 4.7289</strain>
    </source>
</reference>
<dbReference type="RefSeq" id="WP_253751518.1">
    <property type="nucleotide sequence ID" value="NZ_JAMZDZ010000001.1"/>
</dbReference>
<feature type="domain" description="Cation/H+ exchanger transmembrane" evidence="10">
    <location>
        <begin position="16"/>
        <end position="390"/>
    </location>
</feature>
<evidence type="ECO:0000256" key="2">
    <source>
        <dbReference type="ARBA" id="ARBA00022448"/>
    </source>
</evidence>
<evidence type="ECO:0000313" key="12">
    <source>
        <dbReference type="Proteomes" id="UP001595816"/>
    </source>
</evidence>
<protein>
    <submittedName>
        <fullName evidence="11">Cation:proton antiporter</fullName>
    </submittedName>
</protein>
<gene>
    <name evidence="11" type="ORF">ACFOZ4_36505</name>
</gene>
<evidence type="ECO:0000256" key="4">
    <source>
        <dbReference type="ARBA" id="ARBA00022475"/>
    </source>
</evidence>
<feature type="transmembrane region" description="Helical" evidence="9">
    <location>
        <begin position="152"/>
        <end position="175"/>
    </location>
</feature>
<feature type="transmembrane region" description="Helical" evidence="9">
    <location>
        <begin position="274"/>
        <end position="293"/>
    </location>
</feature>
<keyword evidence="4" id="KW-1003">Cell membrane</keyword>
<evidence type="ECO:0000256" key="7">
    <source>
        <dbReference type="ARBA" id="ARBA00023065"/>
    </source>
</evidence>
<dbReference type="PANTHER" id="PTHR32507">
    <property type="entry name" value="NA(+)/H(+) ANTIPORTER 1"/>
    <property type="match status" value="1"/>
</dbReference>
<name>A0ABV8LYG9_9ACTN</name>
<feature type="transmembrane region" description="Helical" evidence="9">
    <location>
        <begin position="6"/>
        <end position="24"/>
    </location>
</feature>
<feature type="transmembrane region" description="Helical" evidence="9">
    <location>
        <begin position="372"/>
        <end position="393"/>
    </location>
</feature>
<feature type="transmembrane region" description="Helical" evidence="9">
    <location>
        <begin position="299"/>
        <end position="321"/>
    </location>
</feature>
<evidence type="ECO:0000313" key="11">
    <source>
        <dbReference type="EMBL" id="MFC4136141.1"/>
    </source>
</evidence>
<evidence type="ECO:0000256" key="3">
    <source>
        <dbReference type="ARBA" id="ARBA00022449"/>
    </source>
</evidence>
<feature type="transmembrane region" description="Helical" evidence="9">
    <location>
        <begin position="55"/>
        <end position="74"/>
    </location>
</feature>
<dbReference type="Pfam" id="PF00999">
    <property type="entry name" value="Na_H_Exchanger"/>
    <property type="match status" value="1"/>
</dbReference>
<dbReference type="InterPro" id="IPR038770">
    <property type="entry name" value="Na+/solute_symporter_sf"/>
</dbReference>
<evidence type="ECO:0000256" key="1">
    <source>
        <dbReference type="ARBA" id="ARBA00004651"/>
    </source>
</evidence>
<feature type="transmembrane region" description="Helical" evidence="9">
    <location>
        <begin position="224"/>
        <end position="240"/>
    </location>
</feature>
<organism evidence="11 12">
    <name type="scientific">Hamadaea flava</name>
    <dbReference type="NCBI Taxonomy" id="1742688"/>
    <lineage>
        <taxon>Bacteria</taxon>
        <taxon>Bacillati</taxon>
        <taxon>Actinomycetota</taxon>
        <taxon>Actinomycetes</taxon>
        <taxon>Micromonosporales</taxon>
        <taxon>Micromonosporaceae</taxon>
        <taxon>Hamadaea</taxon>
    </lineage>
</organism>
<keyword evidence="7" id="KW-0406">Ion transport</keyword>
<evidence type="ECO:0000259" key="10">
    <source>
        <dbReference type="Pfam" id="PF00999"/>
    </source>
</evidence>
<keyword evidence="3" id="KW-0050">Antiport</keyword>
<feature type="transmembrane region" description="Helical" evidence="9">
    <location>
        <begin position="120"/>
        <end position="140"/>
    </location>
</feature>
<feature type="transmembrane region" description="Helical" evidence="9">
    <location>
        <begin position="187"/>
        <end position="212"/>
    </location>
</feature>
<dbReference type="Proteomes" id="UP001595816">
    <property type="component" value="Unassembled WGS sequence"/>
</dbReference>
<feature type="transmembrane region" description="Helical" evidence="9">
    <location>
        <begin position="333"/>
        <end position="352"/>
    </location>
</feature>
<sequence length="576" mass="59866">MTTDQVLLGVALILVLAVGSQILASRVHIPALIVLLPSGFVAGALTDVVNPQKLLGSAYQPLVSLAVAVILYDAGRALSLSRLQGHKRRVVRRLLIIGVPLTGACGALLTAWLLGMSSQAALMIGAILVVSGPTVVGPLLNHVRPADRLQHILAWEGSLVDPIGGILGALVFHGVVAGREDRVIAGLAHFSASLLLGLLGAAVGTGLLWLALNRLRLGETLGTLAQLAVVIGVAAVCDAIRDDSGLFAAVVMGLALANIKAFDISGRQPFFETLVQLIIGVLFVAISATVTPASLRGLVLPVLGVTAGLVLVVRPLVAYLSTLRTDVPTRQRAFIGWMAPRGIVAAATAATFGPSLVSQGFAGADKILPATFLVIVMTVTLYGLTAAPAARLLKVIRTAQSRPLLVGGQAWVLDLARTLRHLGLEVVLWAGRHTERQAIRDADLELAPGELLSDVNDPAAQIEGVTAVLLLTDEDDFNNLAATLLQGSVEGPVYRLAPAQDTEAVSAGGGPALFGPGLTRDSIIQRYAQGQRITVDATAGEPLFRVRQDGSLHPVTHDGVPEAQPGDTVILLADPA</sequence>
<feature type="transmembrane region" description="Helical" evidence="9">
    <location>
        <begin position="94"/>
        <end position="114"/>
    </location>
</feature>
<keyword evidence="8 9" id="KW-0472">Membrane</keyword>
<evidence type="ECO:0000256" key="5">
    <source>
        <dbReference type="ARBA" id="ARBA00022692"/>
    </source>
</evidence>
<dbReference type="InterPro" id="IPR006153">
    <property type="entry name" value="Cation/H_exchanger_TM"/>
</dbReference>
<comment type="caution">
    <text evidence="11">The sequence shown here is derived from an EMBL/GenBank/DDBJ whole genome shotgun (WGS) entry which is preliminary data.</text>
</comment>
<keyword evidence="6 9" id="KW-1133">Transmembrane helix</keyword>
<evidence type="ECO:0000256" key="6">
    <source>
        <dbReference type="ARBA" id="ARBA00022989"/>
    </source>
</evidence>
<evidence type="ECO:0000256" key="8">
    <source>
        <dbReference type="ARBA" id="ARBA00023136"/>
    </source>
</evidence>
<dbReference type="Gene3D" id="1.20.1530.20">
    <property type="match status" value="1"/>
</dbReference>
<feature type="transmembrane region" description="Helical" evidence="9">
    <location>
        <begin position="246"/>
        <end position="262"/>
    </location>
</feature>
<keyword evidence="2" id="KW-0813">Transport</keyword>